<dbReference type="AlphaFoldDB" id="A0A284S0G7"/>
<evidence type="ECO:0000313" key="3">
    <source>
        <dbReference type="Proteomes" id="UP000219338"/>
    </source>
</evidence>
<feature type="signal peptide" evidence="1">
    <location>
        <begin position="1"/>
        <end position="28"/>
    </location>
</feature>
<dbReference type="EMBL" id="FUEG01000024">
    <property type="protein sequence ID" value="SJL14501.1"/>
    <property type="molecule type" value="Genomic_DNA"/>
</dbReference>
<keyword evidence="1" id="KW-0732">Signal</keyword>
<dbReference type="PROSITE" id="PS51257">
    <property type="entry name" value="PROKAR_LIPOPROTEIN"/>
    <property type="match status" value="1"/>
</dbReference>
<gene>
    <name evidence="2" type="ORF">ARMOST_17962</name>
</gene>
<name>A0A284S0G7_ARMOS</name>
<evidence type="ECO:0008006" key="4">
    <source>
        <dbReference type="Google" id="ProtNLM"/>
    </source>
</evidence>
<dbReference type="OrthoDB" id="2906939at2759"/>
<reference evidence="3" key="1">
    <citation type="journal article" date="2017" name="Nat. Ecol. Evol.">
        <title>Genome expansion and lineage-specific genetic innovations in the forest pathogenic fungi Armillaria.</title>
        <authorList>
            <person name="Sipos G."/>
            <person name="Prasanna A.N."/>
            <person name="Walter M.C."/>
            <person name="O'Connor E."/>
            <person name="Balint B."/>
            <person name="Krizsan K."/>
            <person name="Kiss B."/>
            <person name="Hess J."/>
            <person name="Varga T."/>
            <person name="Slot J."/>
            <person name="Riley R."/>
            <person name="Boka B."/>
            <person name="Rigling D."/>
            <person name="Barry K."/>
            <person name="Lee J."/>
            <person name="Mihaltcheva S."/>
            <person name="LaButti K."/>
            <person name="Lipzen A."/>
            <person name="Waldron R."/>
            <person name="Moloney N.M."/>
            <person name="Sperisen C."/>
            <person name="Kredics L."/>
            <person name="Vagvoelgyi C."/>
            <person name="Patrignani A."/>
            <person name="Fitzpatrick D."/>
            <person name="Nagy I."/>
            <person name="Doyle S."/>
            <person name="Anderson J.B."/>
            <person name="Grigoriev I.V."/>
            <person name="Gueldener U."/>
            <person name="Muensterkoetter M."/>
            <person name="Nagy L.G."/>
        </authorList>
    </citation>
    <scope>NUCLEOTIDE SEQUENCE [LARGE SCALE GENOMIC DNA]</scope>
    <source>
        <strain evidence="3">C18/9</strain>
    </source>
</reference>
<dbReference type="Proteomes" id="UP000219338">
    <property type="component" value="Unassembled WGS sequence"/>
</dbReference>
<evidence type="ECO:0000256" key="1">
    <source>
        <dbReference type="SAM" id="SignalP"/>
    </source>
</evidence>
<organism evidence="2 3">
    <name type="scientific">Armillaria ostoyae</name>
    <name type="common">Armillaria root rot fungus</name>
    <dbReference type="NCBI Taxonomy" id="47428"/>
    <lineage>
        <taxon>Eukaryota</taxon>
        <taxon>Fungi</taxon>
        <taxon>Dikarya</taxon>
        <taxon>Basidiomycota</taxon>
        <taxon>Agaricomycotina</taxon>
        <taxon>Agaricomycetes</taxon>
        <taxon>Agaricomycetidae</taxon>
        <taxon>Agaricales</taxon>
        <taxon>Marasmiineae</taxon>
        <taxon>Physalacriaceae</taxon>
        <taxon>Armillaria</taxon>
    </lineage>
</organism>
<dbReference type="OMA" id="CCGHELF"/>
<protein>
    <recommendedName>
        <fullName evidence="4">Hydrophobin</fullName>
    </recommendedName>
</protein>
<feature type="chain" id="PRO_5012560693" description="Hydrophobin" evidence="1">
    <location>
        <begin position="29"/>
        <end position="121"/>
    </location>
</feature>
<sequence>MRSITTFGPLFPIAALLVSATAITTTSCYDKGDLVECCQSVEPANSTLIAEKGIEAGNLASGKSVGFNCTNPEGDVVEGTSQCENPSSSELCCGHELFIANGGTITATFSLMLTPSPNFYA</sequence>
<proteinExistence type="predicted"/>
<keyword evidence="3" id="KW-1185">Reference proteome</keyword>
<evidence type="ECO:0000313" key="2">
    <source>
        <dbReference type="EMBL" id="SJL14501.1"/>
    </source>
</evidence>
<accession>A0A284S0G7</accession>